<proteinExistence type="predicted"/>
<protein>
    <submittedName>
        <fullName evidence="1">(malaria parasite P. vivax) hypothetical protein</fullName>
    </submittedName>
</protein>
<reference evidence="1" key="1">
    <citation type="submission" date="2021-09" db="EMBL/GenBank/DDBJ databases">
        <authorList>
            <consortium name="Pathogen Informatics"/>
        </authorList>
    </citation>
    <scope>NUCLEOTIDE SEQUENCE</scope>
    <source>
        <strain evidence="1">PvW1</strain>
    </source>
</reference>
<dbReference type="Pfam" id="PF05795">
    <property type="entry name" value="Plasmodium_Vir"/>
    <property type="match status" value="1"/>
</dbReference>
<gene>
    <name evidence="1" type="ORF">PVW1_070006000</name>
</gene>
<comment type="caution">
    <text evidence="1">The sequence shown here is derived from an EMBL/GenBank/DDBJ whole genome shotgun (WGS) entry which is preliminary data.</text>
</comment>
<evidence type="ECO:0000313" key="2">
    <source>
        <dbReference type="Proteomes" id="UP000779233"/>
    </source>
</evidence>
<evidence type="ECO:0000313" key="1">
    <source>
        <dbReference type="EMBL" id="CAG9480254.1"/>
    </source>
</evidence>
<name>A0A8S4HFZ7_PLAVI</name>
<organism evidence="1 2">
    <name type="scientific">Plasmodium vivax</name>
    <name type="common">malaria parasite P. vivax</name>
    <dbReference type="NCBI Taxonomy" id="5855"/>
    <lineage>
        <taxon>Eukaryota</taxon>
        <taxon>Sar</taxon>
        <taxon>Alveolata</taxon>
        <taxon>Apicomplexa</taxon>
        <taxon>Aconoidasida</taxon>
        <taxon>Haemosporida</taxon>
        <taxon>Plasmodiidae</taxon>
        <taxon>Plasmodium</taxon>
        <taxon>Plasmodium (Plasmodium)</taxon>
    </lineage>
</organism>
<dbReference type="InterPro" id="IPR008780">
    <property type="entry name" value="Plasmodium_Vir"/>
</dbReference>
<accession>A0A8S4HFZ7</accession>
<dbReference type="VEuPathDB" id="PlasmoDB:PVPAM_000007600"/>
<sequence>MDSSFCYTEHRGDKYKFLENIDKYLHYYKFCNNNNDECNQYKYKCDSVGSLLEEKKYELVNICARLHYLINQLFYSINSQDDNRHSLYLNYWLNHELHNIRDNICPHTFCQIMRTSDSKNSALINLRSQLYYINKEEVDNINSLYHLYYNYNEIKNILVDTEQSQKLVEHYAKYCVEKYRDLKDKCSEENVDFCKALTMFKNKYENDDIIKAKIPDWSIDRLPSLHDVEDNQTPDAVNSDIETTKLSEESITTENVVQPPKIVTLSADPVELSSGSLMTNTFEQRNFFKILERDKMPQEMKQETVNTEGALDNDTQKIVGPVIGTLGLTSIFFTFYKFTSFGSRLLRGRKSKNKMNYDLNEYRNNFLNNSEYDPILPNNLSYNIAYNSS</sequence>
<dbReference type="EMBL" id="CAJZCX010000011">
    <property type="protein sequence ID" value="CAG9480254.1"/>
    <property type="molecule type" value="Genomic_DNA"/>
</dbReference>
<dbReference type="Proteomes" id="UP000779233">
    <property type="component" value="Unassembled WGS sequence"/>
</dbReference>
<dbReference type="AlphaFoldDB" id="A0A8S4HFZ7"/>